<organism evidence="1 2">
    <name type="scientific">Aegilops tauschii subsp. strangulata</name>
    <name type="common">Goatgrass</name>
    <dbReference type="NCBI Taxonomy" id="200361"/>
    <lineage>
        <taxon>Eukaryota</taxon>
        <taxon>Viridiplantae</taxon>
        <taxon>Streptophyta</taxon>
        <taxon>Embryophyta</taxon>
        <taxon>Tracheophyta</taxon>
        <taxon>Spermatophyta</taxon>
        <taxon>Magnoliopsida</taxon>
        <taxon>Liliopsida</taxon>
        <taxon>Poales</taxon>
        <taxon>Poaceae</taxon>
        <taxon>BOP clade</taxon>
        <taxon>Pooideae</taxon>
        <taxon>Triticodae</taxon>
        <taxon>Triticeae</taxon>
        <taxon>Triticinae</taxon>
        <taxon>Aegilops</taxon>
    </lineage>
</organism>
<dbReference type="Gramene" id="AET7Gv20846500.11">
    <property type="protein sequence ID" value="AET7Gv20846500.11"/>
    <property type="gene ID" value="AET7Gv20846500"/>
</dbReference>
<accession>A0A453S849</accession>
<dbReference type="EnsemblPlants" id="AET7Gv20846500.11">
    <property type="protein sequence ID" value="AET7Gv20846500.11"/>
    <property type="gene ID" value="AET7Gv20846500"/>
</dbReference>
<reference evidence="1" key="3">
    <citation type="journal article" date="2017" name="Nature">
        <title>Genome sequence of the progenitor of the wheat D genome Aegilops tauschii.</title>
        <authorList>
            <person name="Luo M.C."/>
            <person name="Gu Y.Q."/>
            <person name="Puiu D."/>
            <person name="Wang H."/>
            <person name="Twardziok S.O."/>
            <person name="Deal K.R."/>
            <person name="Huo N."/>
            <person name="Zhu T."/>
            <person name="Wang L."/>
            <person name="Wang Y."/>
            <person name="McGuire P.E."/>
            <person name="Liu S."/>
            <person name="Long H."/>
            <person name="Ramasamy R.K."/>
            <person name="Rodriguez J.C."/>
            <person name="Van S.L."/>
            <person name="Yuan L."/>
            <person name="Wang Z."/>
            <person name="Xia Z."/>
            <person name="Xiao L."/>
            <person name="Anderson O.D."/>
            <person name="Ouyang S."/>
            <person name="Liang Y."/>
            <person name="Zimin A.V."/>
            <person name="Pertea G."/>
            <person name="Qi P."/>
            <person name="Bennetzen J.L."/>
            <person name="Dai X."/>
            <person name="Dawson M.W."/>
            <person name="Muller H.G."/>
            <person name="Kugler K."/>
            <person name="Rivarola-Duarte L."/>
            <person name="Spannagl M."/>
            <person name="Mayer K.F.X."/>
            <person name="Lu F.H."/>
            <person name="Bevan M.W."/>
            <person name="Leroy P."/>
            <person name="Li P."/>
            <person name="You F.M."/>
            <person name="Sun Q."/>
            <person name="Liu Z."/>
            <person name="Lyons E."/>
            <person name="Wicker T."/>
            <person name="Salzberg S.L."/>
            <person name="Devos K.M."/>
            <person name="Dvorak J."/>
        </authorList>
    </citation>
    <scope>NUCLEOTIDE SEQUENCE [LARGE SCALE GENOMIC DNA]</scope>
    <source>
        <strain evidence="1">cv. AL8/78</strain>
    </source>
</reference>
<evidence type="ECO:0000313" key="1">
    <source>
        <dbReference type="EnsemblPlants" id="AET7Gv20846500.11"/>
    </source>
</evidence>
<reference evidence="2" key="2">
    <citation type="journal article" date="2017" name="Nat. Plants">
        <title>The Aegilops tauschii genome reveals multiple impacts of transposons.</title>
        <authorList>
            <person name="Zhao G."/>
            <person name="Zou C."/>
            <person name="Li K."/>
            <person name="Wang K."/>
            <person name="Li T."/>
            <person name="Gao L."/>
            <person name="Zhang X."/>
            <person name="Wang H."/>
            <person name="Yang Z."/>
            <person name="Liu X."/>
            <person name="Jiang W."/>
            <person name="Mao L."/>
            <person name="Kong X."/>
            <person name="Jiao Y."/>
            <person name="Jia J."/>
        </authorList>
    </citation>
    <scope>NUCLEOTIDE SEQUENCE [LARGE SCALE GENOMIC DNA]</scope>
    <source>
        <strain evidence="2">cv. AL8/78</strain>
    </source>
</reference>
<reference evidence="1" key="4">
    <citation type="submission" date="2019-03" db="UniProtKB">
        <authorList>
            <consortium name="EnsemblPlants"/>
        </authorList>
    </citation>
    <scope>IDENTIFICATION</scope>
</reference>
<evidence type="ECO:0000313" key="2">
    <source>
        <dbReference type="Proteomes" id="UP000015105"/>
    </source>
</evidence>
<reference evidence="1" key="5">
    <citation type="journal article" date="2021" name="G3 (Bethesda)">
        <title>Aegilops tauschii genome assembly Aet v5.0 features greater sequence contiguity and improved annotation.</title>
        <authorList>
            <person name="Wang L."/>
            <person name="Zhu T."/>
            <person name="Rodriguez J.C."/>
            <person name="Deal K.R."/>
            <person name="Dubcovsky J."/>
            <person name="McGuire P.E."/>
            <person name="Lux T."/>
            <person name="Spannagl M."/>
            <person name="Mayer K.F.X."/>
            <person name="Baldrich P."/>
            <person name="Meyers B.C."/>
            <person name="Huo N."/>
            <person name="Gu Y.Q."/>
            <person name="Zhou H."/>
            <person name="Devos K.M."/>
            <person name="Bennetzen J.L."/>
            <person name="Unver T."/>
            <person name="Budak H."/>
            <person name="Gulick P.J."/>
            <person name="Galiba G."/>
            <person name="Kalapos B."/>
            <person name="Nelson D.R."/>
            <person name="Li P."/>
            <person name="You F.M."/>
            <person name="Luo M.C."/>
            <person name="Dvorak J."/>
        </authorList>
    </citation>
    <scope>NUCLEOTIDE SEQUENCE [LARGE SCALE GENOMIC DNA]</scope>
    <source>
        <strain evidence="1">cv. AL8/78</strain>
    </source>
</reference>
<dbReference type="Proteomes" id="UP000015105">
    <property type="component" value="Chromosome 7D"/>
</dbReference>
<sequence>AECERKAQAGNVCAASFDWSCSGICKSADRIKEVHRRCGESANAIWNATF</sequence>
<proteinExistence type="predicted"/>
<keyword evidence="2" id="KW-1185">Reference proteome</keyword>
<protein>
    <submittedName>
        <fullName evidence="1">Uncharacterized protein</fullName>
    </submittedName>
</protein>
<name>A0A453S849_AEGTS</name>
<dbReference type="AlphaFoldDB" id="A0A453S849"/>
<reference evidence="2" key="1">
    <citation type="journal article" date="2014" name="Science">
        <title>Ancient hybridizations among the ancestral genomes of bread wheat.</title>
        <authorList>
            <consortium name="International Wheat Genome Sequencing Consortium,"/>
            <person name="Marcussen T."/>
            <person name="Sandve S.R."/>
            <person name="Heier L."/>
            <person name="Spannagl M."/>
            <person name="Pfeifer M."/>
            <person name="Jakobsen K.S."/>
            <person name="Wulff B.B."/>
            <person name="Steuernagel B."/>
            <person name="Mayer K.F."/>
            <person name="Olsen O.A."/>
        </authorList>
    </citation>
    <scope>NUCLEOTIDE SEQUENCE [LARGE SCALE GENOMIC DNA]</scope>
    <source>
        <strain evidence="2">cv. AL8/78</strain>
    </source>
</reference>